<name>A0A2X3BD26_9HELI</name>
<sequence>MDFDNSAHDEILGVDLWSFCPHKALSDLLSFELASKLRAFVYSVDGQTLCIVMQNPFDEKAKQVLLHKFSHLCKKIIIAKESGSHFAWILQALQFVERFYTSKDISQMLDFVLQEGIRFQASDIHIETKPDFASIRFRIAGYLREIGRIYLEDFTQLASKIKLESKLDITESRLPQDGRYNRNFNGIDYDFRISCVPLFGGESIVIRILYKHNKTITLQSLGINPHILEQLKIAIQKKNGLILITGPTGSGKSTTIYALLEELKSLQKKIITLEDPIEYQIKLATQIQINPDIGFSFVEALRSVLRQDPDIIMVGEIRDRQTLDLALNASLTGHLVIASLHSNDCISTLDRLFEMGAQHSIIATSLLCVVAQRLVGRLCPHCKVAFEGGFVAKGCESCNGIGIVGREVVCECMFIDKQMRDLIIEHKSIRAHTANIATLKDDAKLKKDIIDYKEIEQLE</sequence>
<dbReference type="EMBL" id="UAWL01000006">
    <property type="protein sequence ID" value="SQB99657.1"/>
    <property type="molecule type" value="Genomic_DNA"/>
</dbReference>
<comment type="similarity">
    <text evidence="1">Belongs to the GSP E family.</text>
</comment>
<dbReference type="SUPFAM" id="SSF52540">
    <property type="entry name" value="P-loop containing nucleoside triphosphate hydrolases"/>
    <property type="match status" value="1"/>
</dbReference>
<evidence type="ECO:0000256" key="2">
    <source>
        <dbReference type="ARBA" id="ARBA00022741"/>
    </source>
</evidence>
<keyword evidence="2" id="KW-0547">Nucleotide-binding</keyword>
<evidence type="ECO:0000259" key="4">
    <source>
        <dbReference type="PROSITE" id="PS00662"/>
    </source>
</evidence>
<dbReference type="PROSITE" id="PS00662">
    <property type="entry name" value="T2SP_E"/>
    <property type="match status" value="1"/>
</dbReference>
<keyword evidence="3" id="KW-0067">ATP-binding</keyword>
<dbReference type="InterPro" id="IPR027417">
    <property type="entry name" value="P-loop_NTPase"/>
</dbReference>
<dbReference type="InterPro" id="IPR001482">
    <property type="entry name" value="T2SS/T4SS_dom"/>
</dbReference>
<reference evidence="5 6" key="1">
    <citation type="submission" date="2018-06" db="EMBL/GenBank/DDBJ databases">
        <authorList>
            <consortium name="Pathogen Informatics"/>
            <person name="Doyle S."/>
        </authorList>
    </citation>
    <scope>NUCLEOTIDE SEQUENCE [LARGE SCALE GENOMIC DNA]</scope>
    <source>
        <strain evidence="5 6">NCTC13102</strain>
    </source>
</reference>
<evidence type="ECO:0000313" key="5">
    <source>
        <dbReference type="EMBL" id="SQB99657.1"/>
    </source>
</evidence>
<dbReference type="PANTHER" id="PTHR30258:SF2">
    <property type="entry name" value="COMG OPERON PROTEIN 1"/>
    <property type="match status" value="1"/>
</dbReference>
<dbReference type="SMART" id="SM00382">
    <property type="entry name" value="AAA"/>
    <property type="match status" value="1"/>
</dbReference>
<dbReference type="Gene3D" id="3.40.50.300">
    <property type="entry name" value="P-loop containing nucleotide triphosphate hydrolases"/>
    <property type="match status" value="1"/>
</dbReference>
<proteinExistence type="inferred from homology"/>
<evidence type="ECO:0000256" key="3">
    <source>
        <dbReference type="ARBA" id="ARBA00022840"/>
    </source>
</evidence>
<organism evidence="5 6">
    <name type="scientific">Helicobacter fennelliae</name>
    <dbReference type="NCBI Taxonomy" id="215"/>
    <lineage>
        <taxon>Bacteria</taxon>
        <taxon>Pseudomonadati</taxon>
        <taxon>Campylobacterota</taxon>
        <taxon>Epsilonproteobacteria</taxon>
        <taxon>Campylobacterales</taxon>
        <taxon>Helicobacteraceae</taxon>
        <taxon>Helicobacter</taxon>
    </lineage>
</organism>
<dbReference type="Pfam" id="PF00437">
    <property type="entry name" value="T2SSE"/>
    <property type="match status" value="1"/>
</dbReference>
<dbReference type="InterPro" id="IPR007831">
    <property type="entry name" value="T2SS_GspE_N"/>
</dbReference>
<accession>A0A2X3BD26</accession>
<dbReference type="GO" id="GO:0005886">
    <property type="term" value="C:plasma membrane"/>
    <property type="evidence" value="ECO:0007669"/>
    <property type="project" value="TreeGrafter"/>
</dbReference>
<dbReference type="Pfam" id="PF05157">
    <property type="entry name" value="MshEN"/>
    <property type="match status" value="1"/>
</dbReference>
<dbReference type="CDD" id="cd01129">
    <property type="entry name" value="PulE-GspE-like"/>
    <property type="match status" value="1"/>
</dbReference>
<dbReference type="InterPro" id="IPR003593">
    <property type="entry name" value="AAA+_ATPase"/>
</dbReference>
<evidence type="ECO:0000256" key="1">
    <source>
        <dbReference type="ARBA" id="ARBA00006611"/>
    </source>
</evidence>
<dbReference type="AlphaFoldDB" id="A0A2X3BD26"/>
<dbReference type="GO" id="GO:0005524">
    <property type="term" value="F:ATP binding"/>
    <property type="evidence" value="ECO:0007669"/>
    <property type="project" value="UniProtKB-KW"/>
</dbReference>
<feature type="domain" description="Bacterial type II secretion system protein E" evidence="4">
    <location>
        <begin position="305"/>
        <end position="319"/>
    </location>
</feature>
<dbReference type="GO" id="GO:0016887">
    <property type="term" value="F:ATP hydrolysis activity"/>
    <property type="evidence" value="ECO:0007669"/>
    <property type="project" value="TreeGrafter"/>
</dbReference>
<dbReference type="Gene3D" id="3.30.450.90">
    <property type="match status" value="1"/>
</dbReference>
<protein>
    <submittedName>
        <fullName evidence="5">Type II protein secretion system E protein</fullName>
    </submittedName>
</protein>
<dbReference type="Proteomes" id="UP000250166">
    <property type="component" value="Unassembled WGS sequence"/>
</dbReference>
<evidence type="ECO:0000313" key="6">
    <source>
        <dbReference type="Proteomes" id="UP000250166"/>
    </source>
</evidence>
<gene>
    <name evidence="5" type="primary">epsE</name>
    <name evidence="5" type="ORF">NCTC13102_01982</name>
</gene>
<dbReference type="PANTHER" id="PTHR30258">
    <property type="entry name" value="TYPE II SECRETION SYSTEM PROTEIN GSPE-RELATED"/>
    <property type="match status" value="1"/>
</dbReference>